<dbReference type="Proteomes" id="UP001202328">
    <property type="component" value="Unassembled WGS sequence"/>
</dbReference>
<dbReference type="AlphaFoldDB" id="A0AAD4XQ45"/>
<organism evidence="3 4">
    <name type="scientific">Papaver atlanticum</name>
    <dbReference type="NCBI Taxonomy" id="357466"/>
    <lineage>
        <taxon>Eukaryota</taxon>
        <taxon>Viridiplantae</taxon>
        <taxon>Streptophyta</taxon>
        <taxon>Embryophyta</taxon>
        <taxon>Tracheophyta</taxon>
        <taxon>Spermatophyta</taxon>
        <taxon>Magnoliopsida</taxon>
        <taxon>Ranunculales</taxon>
        <taxon>Papaveraceae</taxon>
        <taxon>Papaveroideae</taxon>
        <taxon>Papaver</taxon>
    </lineage>
</organism>
<evidence type="ECO:0000256" key="2">
    <source>
        <dbReference type="RuleBase" id="RU369004"/>
    </source>
</evidence>
<evidence type="ECO:0000313" key="4">
    <source>
        <dbReference type="Proteomes" id="UP001202328"/>
    </source>
</evidence>
<protein>
    <recommendedName>
        <fullName evidence="2">Histidine-containing phosphotransfer protein</fullName>
    </recommendedName>
</protein>
<reference evidence="3" key="1">
    <citation type="submission" date="2022-04" db="EMBL/GenBank/DDBJ databases">
        <title>A functionally conserved STORR gene fusion in Papaver species that diverged 16.8 million years ago.</title>
        <authorList>
            <person name="Catania T."/>
        </authorList>
    </citation>
    <scope>NUCLEOTIDE SEQUENCE</scope>
    <source>
        <strain evidence="3">S-188037</strain>
    </source>
</reference>
<dbReference type="EMBL" id="JAJJMB010006973">
    <property type="protein sequence ID" value="KAI3932965.1"/>
    <property type="molecule type" value="Genomic_DNA"/>
</dbReference>
<proteinExistence type="predicted"/>
<dbReference type="GO" id="GO:0005829">
    <property type="term" value="C:cytosol"/>
    <property type="evidence" value="ECO:0007669"/>
    <property type="project" value="UniProtKB-SubCell"/>
</dbReference>
<dbReference type="SUPFAM" id="SSF47226">
    <property type="entry name" value="Histidine-containing phosphotransfer domain, HPT domain"/>
    <property type="match status" value="1"/>
</dbReference>
<keyword evidence="1 2" id="KW-0902">Two-component regulatory system</keyword>
<comment type="domain">
    <text evidence="2">Histidine-containing phosphotransfer domain (HPt) contains an active histidine that mediates the phosphotransfer.</text>
</comment>
<gene>
    <name evidence="3" type="ORF">MKW98_029198</name>
</gene>
<dbReference type="GO" id="GO:0009927">
    <property type="term" value="F:histidine phosphotransfer kinase activity"/>
    <property type="evidence" value="ECO:0007669"/>
    <property type="project" value="UniProtKB-UniRule"/>
</dbReference>
<comment type="caution">
    <text evidence="3">The sequence shown here is derived from an EMBL/GenBank/DDBJ whole genome shotgun (WGS) entry which is preliminary data.</text>
</comment>
<dbReference type="GO" id="GO:0000160">
    <property type="term" value="P:phosphorelay signal transduction system"/>
    <property type="evidence" value="ECO:0007669"/>
    <property type="project" value="UniProtKB-UniRule"/>
</dbReference>
<accession>A0AAD4XQ45</accession>
<sequence length="139" mass="15869">MQGTLGKQINVLMSLKHDDEPDFLVIMLSIFCEDTEEKIMRIETQHMKPCLHVFPIATLIKSIKENSLCVGSDQVTQACNQFLKAKKELQIALLQLRREFNHVKFVFLEIVELKEKIIRLTTPLQALDNVTENTGSSSP</sequence>
<dbReference type="PANTHER" id="PTHR28242">
    <property type="entry name" value="PHOSPHORELAY INTERMEDIATE PROTEIN YPD1"/>
    <property type="match status" value="1"/>
</dbReference>
<dbReference type="InterPro" id="IPR045871">
    <property type="entry name" value="AHP1-5/YPD1"/>
</dbReference>
<comment type="subcellular location">
    <subcellularLocation>
        <location evidence="2">Cytoplasm</location>
        <location evidence="2">Cytosol</location>
    </subcellularLocation>
    <subcellularLocation>
        <location evidence="2">Nucleus</location>
    </subcellularLocation>
</comment>
<dbReference type="PANTHER" id="PTHR28242:SF30">
    <property type="entry name" value="HISTIDINE-CONTAINING PHOSPHOTRANSFER PROTEIN 2"/>
    <property type="match status" value="1"/>
</dbReference>
<dbReference type="GO" id="GO:0005634">
    <property type="term" value="C:nucleus"/>
    <property type="evidence" value="ECO:0007669"/>
    <property type="project" value="UniProtKB-SubCell"/>
</dbReference>
<evidence type="ECO:0000256" key="1">
    <source>
        <dbReference type="ARBA" id="ARBA00023012"/>
    </source>
</evidence>
<keyword evidence="4" id="KW-1185">Reference proteome</keyword>
<evidence type="ECO:0000313" key="3">
    <source>
        <dbReference type="EMBL" id="KAI3932965.1"/>
    </source>
</evidence>
<dbReference type="GO" id="GO:0009736">
    <property type="term" value="P:cytokinin-activated signaling pathway"/>
    <property type="evidence" value="ECO:0007669"/>
    <property type="project" value="UniProtKB-KW"/>
</dbReference>
<keyword evidence="2" id="KW-0932">Cytokinin signaling pathway</keyword>
<dbReference type="Gene3D" id="1.20.120.160">
    <property type="entry name" value="HPT domain"/>
    <property type="match status" value="1"/>
</dbReference>
<name>A0AAD4XQ45_9MAGN</name>
<dbReference type="GO" id="GO:0043424">
    <property type="term" value="F:protein histidine kinase binding"/>
    <property type="evidence" value="ECO:0007669"/>
    <property type="project" value="UniProtKB-UniRule"/>
</dbReference>
<dbReference type="InterPro" id="IPR036641">
    <property type="entry name" value="HPT_dom_sf"/>
</dbReference>
<comment type="function">
    <text evidence="2">Functions as a two-component phosphorelay mediators between cytokinin sensor histidine kinases and response regulators (B-type ARRs). Plays an important role in propagating cytokinin signal transduction.</text>
</comment>